<comment type="similarity">
    <text evidence="2">Belongs to the RIB43A family.</text>
</comment>
<evidence type="ECO:0000256" key="6">
    <source>
        <dbReference type="ARBA" id="ARBA00023069"/>
    </source>
</evidence>
<evidence type="ECO:0000256" key="1">
    <source>
        <dbReference type="ARBA" id="ARBA00004611"/>
    </source>
</evidence>
<reference evidence="13" key="1">
    <citation type="journal article" date="2016" name="Nat. Commun.">
        <title>The Gonium pectorale genome demonstrates co-option of cell cycle regulation during the evolution of multicellularity.</title>
        <authorList>
            <person name="Hanschen E.R."/>
            <person name="Marriage T.N."/>
            <person name="Ferris P.J."/>
            <person name="Hamaji T."/>
            <person name="Toyoda A."/>
            <person name="Fujiyama A."/>
            <person name="Neme R."/>
            <person name="Noguchi H."/>
            <person name="Minakuchi Y."/>
            <person name="Suzuki M."/>
            <person name="Kawai-Toyooka H."/>
            <person name="Smith D.R."/>
            <person name="Sparks H."/>
            <person name="Anderson J."/>
            <person name="Bakaric R."/>
            <person name="Luria V."/>
            <person name="Karger A."/>
            <person name="Kirschner M.W."/>
            <person name="Durand P.M."/>
            <person name="Michod R.E."/>
            <person name="Nozaki H."/>
            <person name="Olson B.J."/>
        </authorList>
    </citation>
    <scope>NUCLEOTIDE SEQUENCE [LARGE SCALE GENOMIC DNA]</scope>
    <source>
        <strain evidence="13">NIES-2863</strain>
    </source>
</reference>
<evidence type="ECO:0000313" key="12">
    <source>
        <dbReference type="EMBL" id="KXZ56850.1"/>
    </source>
</evidence>
<protein>
    <submittedName>
        <fullName evidence="12">Uncharacterized protein</fullName>
    </submittedName>
</protein>
<evidence type="ECO:0000256" key="8">
    <source>
        <dbReference type="ARBA" id="ARBA00023273"/>
    </source>
</evidence>
<proteinExistence type="inferred from homology"/>
<evidence type="ECO:0000256" key="4">
    <source>
        <dbReference type="ARBA" id="ARBA00022846"/>
    </source>
</evidence>
<evidence type="ECO:0000256" key="5">
    <source>
        <dbReference type="ARBA" id="ARBA00023054"/>
    </source>
</evidence>
<evidence type="ECO:0000256" key="9">
    <source>
        <dbReference type="ARBA" id="ARBA00046435"/>
    </source>
</evidence>
<sequence>MGRLVAAVPNEDPERLKRVLDAKWRTIGVDKDALDHQVQERRDREQSEKDRDEAFARLTQYFNDQLTLMQQEADQIRKEYNQDTEAFRQQQQLKNTRREWDINRPDAKQLDMPARVGDDDTRLGPSSLQKFDGEDLTAGDRKKAQIEQCVDWWAEQTAIKEALRAAEKEAEAAHAELVKYQDMLQQAAKSEEDAVRRELARATADYNRRLAEEKKLREIAARQAELAANMAEMEATITSSFMTEDPNMAASAMSPFRVRKDHYKGMTEAEKKAILDAQLAQMEERKARRAQEQLENMMYARTQHDIQRALNEQAQRVEEFRKAQMARATDILKKQAAEKAERDKHLGTLYRNAIAPEFFTQFGTSHR</sequence>
<evidence type="ECO:0000256" key="7">
    <source>
        <dbReference type="ARBA" id="ARBA00023212"/>
    </source>
</evidence>
<dbReference type="PANTHER" id="PTHR14517:SF6">
    <property type="entry name" value="RE41410P"/>
    <property type="match status" value="1"/>
</dbReference>
<keyword evidence="5 10" id="KW-0175">Coiled coil</keyword>
<evidence type="ECO:0000256" key="11">
    <source>
        <dbReference type="SAM" id="MobiDB-lite"/>
    </source>
</evidence>
<comment type="subunit">
    <text evidence="9">Microtubule inner protein component of sperm flagellar doublet microtubules.</text>
</comment>
<dbReference type="Pfam" id="PF05914">
    <property type="entry name" value="RIB43A"/>
    <property type="match status" value="1"/>
</dbReference>
<dbReference type="STRING" id="33097.A0A150H5F2"/>
<keyword evidence="6" id="KW-0969">Cilium</keyword>
<keyword evidence="3" id="KW-0963">Cytoplasm</keyword>
<dbReference type="EMBL" id="LSYV01000002">
    <property type="protein sequence ID" value="KXZ56850.1"/>
    <property type="molecule type" value="Genomic_DNA"/>
</dbReference>
<dbReference type="AlphaFoldDB" id="A0A150H5F2"/>
<evidence type="ECO:0000256" key="3">
    <source>
        <dbReference type="ARBA" id="ARBA00022490"/>
    </source>
</evidence>
<evidence type="ECO:0000256" key="10">
    <source>
        <dbReference type="SAM" id="Coils"/>
    </source>
</evidence>
<dbReference type="PANTHER" id="PTHR14517">
    <property type="entry name" value="RIB43A-RELATED"/>
    <property type="match status" value="1"/>
</dbReference>
<accession>A0A150H5F2</accession>
<feature type="compositionally biased region" description="Basic and acidic residues" evidence="11">
    <location>
        <begin position="96"/>
        <end position="109"/>
    </location>
</feature>
<dbReference type="OrthoDB" id="429119at2759"/>
<feature type="region of interest" description="Disordered" evidence="11">
    <location>
        <begin position="85"/>
        <end position="133"/>
    </location>
</feature>
<keyword evidence="8" id="KW-0966">Cell projection</keyword>
<feature type="coiled-coil region" evidence="10">
    <location>
        <begin position="156"/>
        <end position="183"/>
    </location>
</feature>
<evidence type="ECO:0000256" key="2">
    <source>
        <dbReference type="ARBA" id="ARBA00006875"/>
    </source>
</evidence>
<evidence type="ECO:0000313" key="13">
    <source>
        <dbReference type="Proteomes" id="UP000075714"/>
    </source>
</evidence>
<gene>
    <name evidence="12" type="ORF">GPECTOR_1g767</name>
</gene>
<keyword evidence="13" id="KW-1185">Reference proteome</keyword>
<comment type="subcellular location">
    <subcellularLocation>
        <location evidence="1">Cytoplasm</location>
        <location evidence="1">Cytoskeleton</location>
        <location evidence="1">Flagellum axoneme</location>
    </subcellularLocation>
</comment>
<feature type="compositionally biased region" description="Polar residues" evidence="11">
    <location>
        <begin position="85"/>
        <end position="94"/>
    </location>
</feature>
<dbReference type="Proteomes" id="UP000075714">
    <property type="component" value="Unassembled WGS sequence"/>
</dbReference>
<keyword evidence="7" id="KW-0206">Cytoskeleton</keyword>
<dbReference type="InterPro" id="IPR008805">
    <property type="entry name" value="RIB43A"/>
</dbReference>
<name>A0A150H5F2_GONPE</name>
<organism evidence="12 13">
    <name type="scientific">Gonium pectorale</name>
    <name type="common">Green alga</name>
    <dbReference type="NCBI Taxonomy" id="33097"/>
    <lineage>
        <taxon>Eukaryota</taxon>
        <taxon>Viridiplantae</taxon>
        <taxon>Chlorophyta</taxon>
        <taxon>core chlorophytes</taxon>
        <taxon>Chlorophyceae</taxon>
        <taxon>CS clade</taxon>
        <taxon>Chlamydomonadales</taxon>
        <taxon>Volvocaceae</taxon>
        <taxon>Gonium</taxon>
    </lineage>
</organism>
<comment type="caution">
    <text evidence="12">The sequence shown here is derived from an EMBL/GenBank/DDBJ whole genome shotgun (WGS) entry which is preliminary data.</text>
</comment>
<keyword evidence="4" id="KW-0282">Flagellum</keyword>